<feature type="transmembrane region" description="Helical" evidence="1">
    <location>
        <begin position="5"/>
        <end position="23"/>
    </location>
</feature>
<dbReference type="Proteomes" id="UP000178885">
    <property type="component" value="Unassembled WGS sequence"/>
</dbReference>
<proteinExistence type="predicted"/>
<protein>
    <recommendedName>
        <fullName evidence="4">Transmembrane protein</fullName>
    </recommendedName>
</protein>
<comment type="caution">
    <text evidence="2">The sequence shown here is derived from an EMBL/GenBank/DDBJ whole genome shotgun (WGS) entry which is preliminary data.</text>
</comment>
<name>A0A1F6TU77_9PROT</name>
<evidence type="ECO:0008006" key="4">
    <source>
        <dbReference type="Google" id="ProtNLM"/>
    </source>
</evidence>
<evidence type="ECO:0000313" key="2">
    <source>
        <dbReference type="EMBL" id="OGI48690.1"/>
    </source>
</evidence>
<organism evidence="2 3">
    <name type="scientific">Candidatus Muproteobacteria bacterium RBG_16_65_34</name>
    <dbReference type="NCBI Taxonomy" id="1817760"/>
    <lineage>
        <taxon>Bacteria</taxon>
        <taxon>Pseudomonadati</taxon>
        <taxon>Pseudomonadota</taxon>
        <taxon>Candidatus Muproteobacteria</taxon>
    </lineage>
</organism>
<keyword evidence="1" id="KW-0812">Transmembrane</keyword>
<reference evidence="2 3" key="1">
    <citation type="journal article" date="2016" name="Nat. Commun.">
        <title>Thousands of microbial genomes shed light on interconnected biogeochemical processes in an aquifer system.</title>
        <authorList>
            <person name="Anantharaman K."/>
            <person name="Brown C.T."/>
            <person name="Hug L.A."/>
            <person name="Sharon I."/>
            <person name="Castelle C.J."/>
            <person name="Probst A.J."/>
            <person name="Thomas B.C."/>
            <person name="Singh A."/>
            <person name="Wilkins M.J."/>
            <person name="Karaoz U."/>
            <person name="Brodie E.L."/>
            <person name="Williams K.H."/>
            <person name="Hubbard S.S."/>
            <person name="Banfield J.F."/>
        </authorList>
    </citation>
    <scope>NUCLEOTIDE SEQUENCE [LARGE SCALE GENOMIC DNA]</scope>
</reference>
<keyword evidence="1" id="KW-1133">Transmembrane helix</keyword>
<accession>A0A1F6TU77</accession>
<gene>
    <name evidence="2" type="ORF">A2151_07325</name>
</gene>
<dbReference type="STRING" id="1817760.A2151_07325"/>
<dbReference type="EMBL" id="MFSU01000022">
    <property type="protein sequence ID" value="OGI48690.1"/>
    <property type="molecule type" value="Genomic_DNA"/>
</dbReference>
<keyword evidence="1" id="KW-0472">Membrane</keyword>
<dbReference type="AlphaFoldDB" id="A0A1F6TU77"/>
<evidence type="ECO:0000256" key="1">
    <source>
        <dbReference type="SAM" id="Phobius"/>
    </source>
</evidence>
<feature type="transmembrane region" description="Helical" evidence="1">
    <location>
        <begin position="43"/>
        <end position="65"/>
    </location>
</feature>
<sequence length="149" mass="15831">MMKPIIHAIAGTTAMLIIAGFWTSTLISEVFLDYAAVAAVKHAIVYGLFLLVPFMAATGGSGFALGKTHKGWLLDRKKKRMAIIGANGLLVMIPAAIFLDGKAAAGEFDALFYAVQGVELIVGVVQLTLMGMNFHDGIKLAGKLRPRAN</sequence>
<feature type="transmembrane region" description="Helical" evidence="1">
    <location>
        <begin position="111"/>
        <end position="134"/>
    </location>
</feature>
<evidence type="ECO:0000313" key="3">
    <source>
        <dbReference type="Proteomes" id="UP000178885"/>
    </source>
</evidence>
<feature type="transmembrane region" description="Helical" evidence="1">
    <location>
        <begin position="81"/>
        <end position="99"/>
    </location>
</feature>